<dbReference type="RefSeq" id="WP_109711718.1">
    <property type="nucleotide sequence ID" value="NZ_QGDS01000007.1"/>
</dbReference>
<feature type="transmembrane region" description="Helical" evidence="1">
    <location>
        <begin position="54"/>
        <end position="73"/>
    </location>
</feature>
<keyword evidence="4" id="KW-1185">Reference proteome</keyword>
<dbReference type="OrthoDB" id="9813149at2"/>
<feature type="domain" description="Sensor histidine kinase NatK-like C-terminal" evidence="2">
    <location>
        <begin position="326"/>
        <end position="428"/>
    </location>
</feature>
<dbReference type="PANTHER" id="PTHR40448:SF1">
    <property type="entry name" value="TWO-COMPONENT SENSOR HISTIDINE KINASE"/>
    <property type="match status" value="1"/>
</dbReference>
<feature type="transmembrane region" description="Helical" evidence="1">
    <location>
        <begin position="120"/>
        <end position="141"/>
    </location>
</feature>
<dbReference type="GO" id="GO:0042802">
    <property type="term" value="F:identical protein binding"/>
    <property type="evidence" value="ECO:0007669"/>
    <property type="project" value="TreeGrafter"/>
</dbReference>
<keyword evidence="1" id="KW-0812">Transmembrane</keyword>
<organism evidence="3 4">
    <name type="scientific">Faecalicatena contorta</name>
    <dbReference type="NCBI Taxonomy" id="39482"/>
    <lineage>
        <taxon>Bacteria</taxon>
        <taxon>Bacillati</taxon>
        <taxon>Bacillota</taxon>
        <taxon>Clostridia</taxon>
        <taxon>Lachnospirales</taxon>
        <taxon>Lachnospiraceae</taxon>
        <taxon>Faecalicatena</taxon>
    </lineage>
</organism>
<dbReference type="Proteomes" id="UP000254051">
    <property type="component" value="Unassembled WGS sequence"/>
</dbReference>
<dbReference type="InterPro" id="IPR032834">
    <property type="entry name" value="NatK-like_C"/>
</dbReference>
<keyword evidence="1" id="KW-1133">Transmembrane helix</keyword>
<protein>
    <submittedName>
        <fullName evidence="3">GHKL domain-containing protein</fullName>
    </submittedName>
</protein>
<evidence type="ECO:0000259" key="2">
    <source>
        <dbReference type="Pfam" id="PF14501"/>
    </source>
</evidence>
<dbReference type="EMBL" id="UHJJ01000007">
    <property type="protein sequence ID" value="SUQ14642.1"/>
    <property type="molecule type" value="Genomic_DNA"/>
</dbReference>
<dbReference type="InterPro" id="IPR036890">
    <property type="entry name" value="HATPase_C_sf"/>
</dbReference>
<dbReference type="Gene3D" id="3.30.565.10">
    <property type="entry name" value="Histidine kinase-like ATPase, C-terminal domain"/>
    <property type="match status" value="1"/>
</dbReference>
<reference evidence="4" key="1">
    <citation type="submission" date="2017-07" db="EMBL/GenBank/DDBJ databases">
        <authorList>
            <person name="Varghese N."/>
            <person name="Submissions S."/>
        </authorList>
    </citation>
    <scope>NUCLEOTIDE SEQUENCE [LARGE SCALE GENOMIC DNA]</scope>
    <source>
        <strain evidence="4">NLAE-zl-C134</strain>
    </source>
</reference>
<dbReference type="AlphaFoldDB" id="A0A315ZWZ8"/>
<dbReference type="SUPFAM" id="SSF55874">
    <property type="entry name" value="ATPase domain of HSP90 chaperone/DNA topoisomerase II/histidine kinase"/>
    <property type="match status" value="1"/>
</dbReference>
<evidence type="ECO:0000313" key="3">
    <source>
        <dbReference type="EMBL" id="SUQ14642.1"/>
    </source>
</evidence>
<feature type="transmembrane region" description="Helical" evidence="1">
    <location>
        <begin position="185"/>
        <end position="205"/>
    </location>
</feature>
<dbReference type="Pfam" id="PF14501">
    <property type="entry name" value="HATPase_c_5"/>
    <property type="match status" value="1"/>
</dbReference>
<feature type="transmembrane region" description="Helical" evidence="1">
    <location>
        <begin position="80"/>
        <end position="100"/>
    </location>
</feature>
<accession>A0A315ZWZ8</accession>
<feature type="transmembrane region" description="Helical" evidence="1">
    <location>
        <begin position="153"/>
        <end position="173"/>
    </location>
</feature>
<name>A0A315ZWZ8_9FIRM</name>
<dbReference type="PANTHER" id="PTHR40448">
    <property type="entry name" value="TWO-COMPONENT SENSOR HISTIDINE KINASE"/>
    <property type="match status" value="1"/>
</dbReference>
<sequence length="430" mass="49163">MVLDIIICAFELYMLFDLGKSLLQINGYNIAKRLAIDTPLYILFLFVNSANSSLLNLAVIPLIYLAFSAANFVGSFLKKLCLAVCYYMLAILPEFIFALIANVNSEFAYRLLHNNEVLMFMTLLLMKMVTFILVKCVAQIHKRKFYEEDQDKVFLSLMVLPLATIVLLSGMFYADVHVISPTAKYIVLTGAILLLIANAFTFYLFDKMLINMQRAQKMERLYLKSQLEKRHLDQLKKADEERKRLLHDINKYIRAAASCFSAKNIEEAKIIFDKLNIKIQSTNVIEYSTSHILNAILTERIRAAEEIGGKISVRIEPEVDFDFLDEIDMIAILGNLLDNAYEAAAPLYAGGVIDVRIFTENNGHFLIVNIDNNFKTQPVHKSGRYLTRKMDKGNHGIGIHTVEQIVKRYKGRMIIKVEGDIFKVTIIFQR</sequence>
<gene>
    <name evidence="3" type="ORF">SAMN05216529_10796</name>
</gene>
<keyword evidence="1" id="KW-0472">Membrane</keyword>
<evidence type="ECO:0000313" key="4">
    <source>
        <dbReference type="Proteomes" id="UP000254051"/>
    </source>
</evidence>
<proteinExistence type="predicted"/>
<evidence type="ECO:0000256" key="1">
    <source>
        <dbReference type="SAM" id="Phobius"/>
    </source>
</evidence>